<dbReference type="OrthoDB" id="1668162at2759"/>
<dbReference type="AlphaFoldDB" id="A0A9N7N056"/>
<dbReference type="GO" id="GO:0051015">
    <property type="term" value="F:actin filament binding"/>
    <property type="evidence" value="ECO:0007669"/>
    <property type="project" value="InterPro"/>
</dbReference>
<reference evidence="3" key="1">
    <citation type="submission" date="2019-12" db="EMBL/GenBank/DDBJ databases">
        <authorList>
            <person name="Scholes J."/>
        </authorList>
    </citation>
    <scope>NUCLEOTIDE SEQUENCE</scope>
</reference>
<dbReference type="Gene3D" id="1.20.58.2220">
    <property type="entry name" value="Formin, FH2 domain"/>
    <property type="match status" value="1"/>
</dbReference>
<dbReference type="PANTHER" id="PTHR23213:SF276">
    <property type="entry name" value="FORMIN-LIKE PROTEIN 1"/>
    <property type="match status" value="1"/>
</dbReference>
<name>A0A9N7N056_STRHE</name>
<comment type="caution">
    <text evidence="3">The sequence shown here is derived from an EMBL/GenBank/DDBJ whole genome shotgun (WGS) entry which is preliminary data.</text>
</comment>
<dbReference type="GO" id="GO:0045010">
    <property type="term" value="P:actin nucleation"/>
    <property type="evidence" value="ECO:0007669"/>
    <property type="project" value="InterPro"/>
</dbReference>
<gene>
    <name evidence="3" type="ORF">SHERM_16775</name>
</gene>
<organism evidence="3 4">
    <name type="scientific">Striga hermonthica</name>
    <name type="common">Purple witchweed</name>
    <name type="synonym">Buchnera hermonthica</name>
    <dbReference type="NCBI Taxonomy" id="68872"/>
    <lineage>
        <taxon>Eukaryota</taxon>
        <taxon>Viridiplantae</taxon>
        <taxon>Streptophyta</taxon>
        <taxon>Embryophyta</taxon>
        <taxon>Tracheophyta</taxon>
        <taxon>Spermatophyta</taxon>
        <taxon>Magnoliopsida</taxon>
        <taxon>eudicotyledons</taxon>
        <taxon>Gunneridae</taxon>
        <taxon>Pentapetalae</taxon>
        <taxon>asterids</taxon>
        <taxon>lamiids</taxon>
        <taxon>Lamiales</taxon>
        <taxon>Orobanchaceae</taxon>
        <taxon>Buchnereae</taxon>
        <taxon>Striga</taxon>
    </lineage>
</organism>
<accession>A0A9N7N056</accession>
<dbReference type="Pfam" id="PF02181">
    <property type="entry name" value="FH2"/>
    <property type="match status" value="1"/>
</dbReference>
<protein>
    <submittedName>
        <fullName evidence="3">Formin-like protein 1</fullName>
    </submittedName>
</protein>
<evidence type="ECO:0000256" key="1">
    <source>
        <dbReference type="ARBA" id="ARBA00025793"/>
    </source>
</evidence>
<evidence type="ECO:0000259" key="2">
    <source>
        <dbReference type="PROSITE" id="PS51444"/>
    </source>
</evidence>
<dbReference type="InterPro" id="IPR015425">
    <property type="entry name" value="FH2_Formin"/>
</dbReference>
<dbReference type="InterPro" id="IPR042201">
    <property type="entry name" value="FH2_Formin_sf"/>
</dbReference>
<sequence length="178" mass="19655">MIETLNTSNLTPKEVNKMQVLTSTGQDGGNRVLHSKKAQNIAILLRALNVIADYLKKSLATLEGACEELRSSRMFLKLLEAVLKTGNHMNVGTNRGDAHTFKLDTLLKLADVKGADWKTTLLHFVVQEIIQAEGSRLRNSNTTENTNAEAKCRKLGLQVVSKLSSELMKREESCDNGC</sequence>
<evidence type="ECO:0000313" key="3">
    <source>
        <dbReference type="EMBL" id="CAA0817098.1"/>
    </source>
</evidence>
<comment type="similarity">
    <text evidence="1">Belongs to the formin-like family. Class-I subfamily.</text>
</comment>
<keyword evidence="4" id="KW-1185">Reference proteome</keyword>
<evidence type="ECO:0000313" key="4">
    <source>
        <dbReference type="Proteomes" id="UP001153555"/>
    </source>
</evidence>
<dbReference type="Proteomes" id="UP001153555">
    <property type="component" value="Unassembled WGS sequence"/>
</dbReference>
<dbReference type="SUPFAM" id="SSF101447">
    <property type="entry name" value="Formin homology 2 domain (FH2 domain)"/>
    <property type="match status" value="1"/>
</dbReference>
<dbReference type="PROSITE" id="PS51444">
    <property type="entry name" value="FH2"/>
    <property type="match status" value="1"/>
</dbReference>
<dbReference type="InterPro" id="IPR027643">
    <property type="entry name" value="Formin-like_plant"/>
</dbReference>
<dbReference type="PANTHER" id="PTHR23213">
    <property type="entry name" value="FORMIN-RELATED"/>
    <property type="match status" value="1"/>
</dbReference>
<proteinExistence type="inferred from homology"/>
<feature type="domain" description="FH2" evidence="2">
    <location>
        <begin position="1"/>
        <end position="178"/>
    </location>
</feature>
<dbReference type="EMBL" id="CACSLK010015718">
    <property type="protein sequence ID" value="CAA0817098.1"/>
    <property type="molecule type" value="Genomic_DNA"/>
</dbReference>